<evidence type="ECO:0000259" key="4">
    <source>
        <dbReference type="Pfam" id="PF01872"/>
    </source>
</evidence>
<dbReference type="Proteomes" id="UP001501218">
    <property type="component" value="Unassembled WGS sequence"/>
</dbReference>
<evidence type="ECO:0000313" key="5">
    <source>
        <dbReference type="EMBL" id="GAA2355034.1"/>
    </source>
</evidence>
<reference evidence="6" key="1">
    <citation type="journal article" date="2019" name="Int. J. Syst. Evol. Microbiol.">
        <title>The Global Catalogue of Microorganisms (GCM) 10K type strain sequencing project: providing services to taxonomists for standard genome sequencing and annotation.</title>
        <authorList>
            <consortium name="The Broad Institute Genomics Platform"/>
            <consortium name="The Broad Institute Genome Sequencing Center for Infectious Disease"/>
            <person name="Wu L."/>
            <person name="Ma J."/>
        </authorList>
    </citation>
    <scope>NUCLEOTIDE SEQUENCE [LARGE SCALE GENOMIC DNA]</scope>
    <source>
        <strain evidence="6">JCM 16221</strain>
    </source>
</reference>
<protein>
    <submittedName>
        <fullName evidence="5">Dihydrofolate reductase family protein</fullName>
    </submittedName>
</protein>
<proteinExistence type="predicted"/>
<evidence type="ECO:0000256" key="1">
    <source>
        <dbReference type="ARBA" id="ARBA00005104"/>
    </source>
</evidence>
<comment type="caution">
    <text evidence="5">The sequence shown here is derived from an EMBL/GenBank/DDBJ whole genome shotgun (WGS) entry which is preliminary data.</text>
</comment>
<dbReference type="EMBL" id="BAAARA010000013">
    <property type="protein sequence ID" value="GAA2355034.1"/>
    <property type="molecule type" value="Genomic_DNA"/>
</dbReference>
<sequence length="246" mass="25813">MRPIWPEPGPELDDAQLEDLYRYPAGDDKWLAVNFVSSADGAVETGGQARPLSNPPDRKVLQLGSDLADVVLVGATTAMVEDFRGVHPGEETLKIRRRHDLADVAPTAVVTTGSLPADAPAITQAATTTFVITCASAPPAKQKAWKEAGAELIVAGEQQVDLAAAVRELAERGMRRIDCEGGPHLFGGLIEAGLVDELRLTVSPLLVSGAASRIAAGTPLDPVGIELATVLAEDGVLLLRYLVKGS</sequence>
<dbReference type="Gene3D" id="3.40.430.10">
    <property type="entry name" value="Dihydrofolate Reductase, subunit A"/>
    <property type="match status" value="1"/>
</dbReference>
<dbReference type="InterPro" id="IPR024072">
    <property type="entry name" value="DHFR-like_dom_sf"/>
</dbReference>
<evidence type="ECO:0000256" key="2">
    <source>
        <dbReference type="ARBA" id="ARBA00022857"/>
    </source>
</evidence>
<evidence type="ECO:0000313" key="6">
    <source>
        <dbReference type="Proteomes" id="UP001501218"/>
    </source>
</evidence>
<evidence type="ECO:0000256" key="3">
    <source>
        <dbReference type="ARBA" id="ARBA00023002"/>
    </source>
</evidence>
<organism evidence="5 6">
    <name type="scientific">Saccharopolyspora halophila</name>
    <dbReference type="NCBI Taxonomy" id="405551"/>
    <lineage>
        <taxon>Bacteria</taxon>
        <taxon>Bacillati</taxon>
        <taxon>Actinomycetota</taxon>
        <taxon>Actinomycetes</taxon>
        <taxon>Pseudonocardiales</taxon>
        <taxon>Pseudonocardiaceae</taxon>
        <taxon>Saccharopolyspora</taxon>
    </lineage>
</organism>
<dbReference type="SUPFAM" id="SSF53597">
    <property type="entry name" value="Dihydrofolate reductase-like"/>
    <property type="match status" value="1"/>
</dbReference>
<keyword evidence="6" id="KW-1185">Reference proteome</keyword>
<gene>
    <name evidence="5" type="ORF">GCM10009854_36420</name>
</gene>
<keyword evidence="2" id="KW-0521">NADP</keyword>
<name>A0ABP5TMU5_9PSEU</name>
<dbReference type="InterPro" id="IPR002734">
    <property type="entry name" value="RibDG_C"/>
</dbReference>
<comment type="pathway">
    <text evidence="1">Cofactor biosynthesis; riboflavin biosynthesis.</text>
</comment>
<dbReference type="PANTHER" id="PTHR38011:SF7">
    <property type="entry name" value="2,5-DIAMINO-6-RIBOSYLAMINO-4(3H)-PYRIMIDINONE 5'-PHOSPHATE REDUCTASE"/>
    <property type="match status" value="1"/>
</dbReference>
<dbReference type="InterPro" id="IPR050765">
    <property type="entry name" value="Riboflavin_Biosynth_HTPR"/>
</dbReference>
<accession>A0ABP5TMU5</accession>
<dbReference type="RefSeq" id="WP_344133947.1">
    <property type="nucleotide sequence ID" value="NZ_BAAARA010000013.1"/>
</dbReference>
<keyword evidence="3" id="KW-0560">Oxidoreductase</keyword>
<feature type="domain" description="Bacterial bifunctional deaminase-reductase C-terminal" evidence="4">
    <location>
        <begin position="30"/>
        <end position="220"/>
    </location>
</feature>
<dbReference type="Pfam" id="PF01872">
    <property type="entry name" value="RibD_C"/>
    <property type="match status" value="1"/>
</dbReference>
<dbReference type="PANTHER" id="PTHR38011">
    <property type="entry name" value="DIHYDROFOLATE REDUCTASE FAMILY PROTEIN (AFU_ORTHOLOGUE AFUA_8G06820)"/>
    <property type="match status" value="1"/>
</dbReference>